<dbReference type="GO" id="GO:0015297">
    <property type="term" value="F:antiporter activity"/>
    <property type="evidence" value="ECO:0007669"/>
    <property type="project" value="InterPro"/>
</dbReference>
<feature type="transmembrane region" description="Helical" evidence="6">
    <location>
        <begin position="268"/>
        <end position="295"/>
    </location>
</feature>
<evidence type="ECO:0000256" key="5">
    <source>
        <dbReference type="ARBA" id="ARBA00023136"/>
    </source>
</evidence>
<comment type="caution">
    <text evidence="7">The sequence shown here is derived from an EMBL/GenBank/DDBJ whole genome shotgun (WGS) entry which is preliminary data.</text>
</comment>
<name>A0A2U1K2L2_9FLAO</name>
<feature type="transmembrane region" description="Helical" evidence="6">
    <location>
        <begin position="350"/>
        <end position="370"/>
    </location>
</feature>
<keyword evidence="8" id="KW-1185">Reference proteome</keyword>
<organism evidence="7 8">
    <name type="scientific">Flavobacterium laiguense</name>
    <dbReference type="NCBI Taxonomy" id="2169409"/>
    <lineage>
        <taxon>Bacteria</taxon>
        <taxon>Pseudomonadati</taxon>
        <taxon>Bacteroidota</taxon>
        <taxon>Flavobacteriia</taxon>
        <taxon>Flavobacteriales</taxon>
        <taxon>Flavobacteriaceae</taxon>
        <taxon>Flavobacterium</taxon>
    </lineage>
</organism>
<keyword evidence="5 6" id="KW-0472">Membrane</keyword>
<dbReference type="GO" id="GO:0005886">
    <property type="term" value="C:plasma membrane"/>
    <property type="evidence" value="ECO:0007669"/>
    <property type="project" value="UniProtKB-SubCell"/>
</dbReference>
<proteinExistence type="predicted"/>
<keyword evidence="3 6" id="KW-0812">Transmembrane</keyword>
<evidence type="ECO:0000313" key="7">
    <source>
        <dbReference type="EMBL" id="PWA11760.1"/>
    </source>
</evidence>
<accession>A0A2U1K2L2</accession>
<keyword evidence="2" id="KW-1003">Cell membrane</keyword>
<evidence type="ECO:0000256" key="2">
    <source>
        <dbReference type="ARBA" id="ARBA00022475"/>
    </source>
</evidence>
<dbReference type="InterPro" id="IPR050833">
    <property type="entry name" value="Poly_Biosynth_Transport"/>
</dbReference>
<evidence type="ECO:0000256" key="4">
    <source>
        <dbReference type="ARBA" id="ARBA00022989"/>
    </source>
</evidence>
<evidence type="ECO:0000256" key="6">
    <source>
        <dbReference type="SAM" id="Phobius"/>
    </source>
</evidence>
<feature type="transmembrane region" description="Helical" evidence="6">
    <location>
        <begin position="236"/>
        <end position="256"/>
    </location>
</feature>
<keyword evidence="4 6" id="KW-1133">Transmembrane helix</keyword>
<sequence>MLKKIRDQSLKIRKNSFFRQSLITLIFRVFGIITLFGFTVFLTKSYSPKIVGQYDFVRSFLLVVGSICLLGCDQSILYFKGRLSGSNSLEGIRKVYTKMLGLLLLMSVLFLLIFLSIDEEFINDYFFDSRVYAILLKSIMVLFFYGLTTLNTEVFRALDHFYVAELFRNTIKYIPLIVGAVLLYYSGLETYLVEVFLAGFVLLSIVTSIIVFFYFSKAKIENEVADFTYNDIFMKSYPIAISGMALFLLMSFDILFLKKYRDDATVAFYSVAVKLMTILSMVIITVNITVSTKISEYFFTKSKTDLVKTIQHASRLIFLLTFPAVLIICFFSEFILGFFGKEYVAAKDALLILIVGQGICSAFGTAPVYLNMTGRQHIFQIILIVAVLINFILNRVLIPQYGMTGAATAFVISSVFWNSITAVVIYRKDKVNVFLN</sequence>
<dbReference type="OrthoDB" id="824226at2"/>
<protein>
    <submittedName>
        <fullName evidence="7">Polysaccharide biosynthesis protein</fullName>
    </submittedName>
</protein>
<evidence type="ECO:0000313" key="8">
    <source>
        <dbReference type="Proteomes" id="UP000245618"/>
    </source>
</evidence>
<feature type="transmembrane region" description="Helical" evidence="6">
    <location>
        <begin position="377"/>
        <end position="398"/>
    </location>
</feature>
<dbReference type="EMBL" id="QCZH01000001">
    <property type="protein sequence ID" value="PWA11760.1"/>
    <property type="molecule type" value="Genomic_DNA"/>
</dbReference>
<evidence type="ECO:0000256" key="1">
    <source>
        <dbReference type="ARBA" id="ARBA00004651"/>
    </source>
</evidence>
<feature type="transmembrane region" description="Helical" evidence="6">
    <location>
        <begin position="21"/>
        <end position="40"/>
    </location>
</feature>
<gene>
    <name evidence="7" type="ORF">DB891_01625</name>
</gene>
<comment type="subcellular location">
    <subcellularLocation>
        <location evidence="1">Cell membrane</location>
        <topology evidence="1">Multi-pass membrane protein</topology>
    </subcellularLocation>
</comment>
<dbReference type="PANTHER" id="PTHR30250:SF11">
    <property type="entry name" value="O-ANTIGEN TRANSPORTER-RELATED"/>
    <property type="match status" value="1"/>
</dbReference>
<evidence type="ECO:0000256" key="3">
    <source>
        <dbReference type="ARBA" id="ARBA00022692"/>
    </source>
</evidence>
<feature type="transmembrane region" description="Helical" evidence="6">
    <location>
        <begin position="316"/>
        <end position="338"/>
    </location>
</feature>
<reference evidence="7 8" key="1">
    <citation type="submission" date="2018-04" db="EMBL/GenBank/DDBJ databases">
        <title>Flavobacterium sp. nov., isolated from glacier ice.</title>
        <authorList>
            <person name="Liu Q."/>
            <person name="Xin Y.-H."/>
        </authorList>
    </citation>
    <scope>NUCLEOTIDE SEQUENCE [LARGE SCALE GENOMIC DNA]</scope>
    <source>
        <strain evidence="7 8">LB2P30</strain>
    </source>
</reference>
<dbReference type="PANTHER" id="PTHR30250">
    <property type="entry name" value="PST FAMILY PREDICTED COLANIC ACID TRANSPORTER"/>
    <property type="match status" value="1"/>
</dbReference>
<dbReference type="InterPro" id="IPR002528">
    <property type="entry name" value="MATE_fam"/>
</dbReference>
<feature type="transmembrane region" description="Helical" evidence="6">
    <location>
        <begin position="404"/>
        <end position="426"/>
    </location>
</feature>
<feature type="transmembrane region" description="Helical" evidence="6">
    <location>
        <begin position="100"/>
        <end position="117"/>
    </location>
</feature>
<dbReference type="Pfam" id="PF01554">
    <property type="entry name" value="MatE"/>
    <property type="match status" value="1"/>
</dbReference>
<feature type="transmembrane region" description="Helical" evidence="6">
    <location>
        <begin position="193"/>
        <end position="215"/>
    </location>
</feature>
<dbReference type="AlphaFoldDB" id="A0A2U1K2L2"/>
<feature type="transmembrane region" description="Helical" evidence="6">
    <location>
        <begin position="60"/>
        <end position="79"/>
    </location>
</feature>
<feature type="transmembrane region" description="Helical" evidence="6">
    <location>
        <begin position="129"/>
        <end position="150"/>
    </location>
</feature>
<dbReference type="GO" id="GO:0042910">
    <property type="term" value="F:xenobiotic transmembrane transporter activity"/>
    <property type="evidence" value="ECO:0007669"/>
    <property type="project" value="InterPro"/>
</dbReference>
<feature type="transmembrane region" description="Helical" evidence="6">
    <location>
        <begin position="170"/>
        <end position="187"/>
    </location>
</feature>
<dbReference type="Proteomes" id="UP000245618">
    <property type="component" value="Unassembled WGS sequence"/>
</dbReference>